<keyword evidence="2" id="KW-0808">Transferase</keyword>
<dbReference type="CDD" id="cd03349">
    <property type="entry name" value="LbH_XAT"/>
    <property type="match status" value="1"/>
</dbReference>
<evidence type="ECO:0000256" key="1">
    <source>
        <dbReference type="ARBA" id="ARBA00007274"/>
    </source>
</evidence>
<organism evidence="6">
    <name type="scientific">Halomonas sp. RT37</name>
    <dbReference type="NCBI Taxonomy" id="2950872"/>
    <lineage>
        <taxon>Bacteria</taxon>
        <taxon>Pseudomonadati</taxon>
        <taxon>Pseudomonadota</taxon>
        <taxon>Gammaproteobacteria</taxon>
        <taxon>Oceanospirillales</taxon>
        <taxon>Halomonadaceae</taxon>
        <taxon>Halomonas</taxon>
    </lineage>
</organism>
<evidence type="ECO:0000256" key="4">
    <source>
        <dbReference type="ARBA" id="ARBA00023315"/>
    </source>
</evidence>
<dbReference type="PANTHER" id="PTHR43300">
    <property type="entry name" value="ACETYLTRANSFERASE"/>
    <property type="match status" value="1"/>
</dbReference>
<dbReference type="InterPro" id="IPR017694">
    <property type="entry name" value="Phosphonate_tfrase_rpt"/>
</dbReference>
<accession>A0AAU7KGM9</accession>
<comment type="similarity">
    <text evidence="1">Belongs to the transferase hexapeptide repeat family.</text>
</comment>
<dbReference type="InterPro" id="IPR018357">
    <property type="entry name" value="Hexapep_transf_CS"/>
</dbReference>
<evidence type="ECO:0008006" key="7">
    <source>
        <dbReference type="Google" id="ProtNLM"/>
    </source>
</evidence>
<dbReference type="GO" id="GO:0016746">
    <property type="term" value="F:acyltransferase activity"/>
    <property type="evidence" value="ECO:0007669"/>
    <property type="project" value="UniProtKB-KW"/>
</dbReference>
<gene>
    <name evidence="6" type="ORF">NFG58_18885</name>
</gene>
<dbReference type="Pfam" id="PF00132">
    <property type="entry name" value="Hexapep"/>
    <property type="match status" value="1"/>
</dbReference>
<dbReference type="RefSeq" id="WP_348827171.1">
    <property type="nucleotide sequence ID" value="NZ_CP098827.1"/>
</dbReference>
<evidence type="ECO:0000313" key="6">
    <source>
        <dbReference type="EMBL" id="XBO70647.1"/>
    </source>
</evidence>
<dbReference type="PROSITE" id="PS00101">
    <property type="entry name" value="HEXAPEP_TRANSFERASES"/>
    <property type="match status" value="1"/>
</dbReference>
<evidence type="ECO:0000256" key="2">
    <source>
        <dbReference type="ARBA" id="ARBA00022679"/>
    </source>
</evidence>
<dbReference type="SUPFAM" id="SSF51161">
    <property type="entry name" value="Trimeric LpxA-like enzymes"/>
    <property type="match status" value="1"/>
</dbReference>
<keyword evidence="3" id="KW-0677">Repeat</keyword>
<dbReference type="EMBL" id="CP098827">
    <property type="protein sequence ID" value="XBO70647.1"/>
    <property type="molecule type" value="Genomic_DNA"/>
</dbReference>
<feature type="region of interest" description="Disordered" evidence="5">
    <location>
        <begin position="1"/>
        <end position="50"/>
    </location>
</feature>
<dbReference type="InterPro" id="IPR011004">
    <property type="entry name" value="Trimer_LpxA-like_sf"/>
</dbReference>
<protein>
    <recommendedName>
        <fullName evidence="7">Acetyltransferase</fullName>
    </recommendedName>
</protein>
<evidence type="ECO:0000256" key="3">
    <source>
        <dbReference type="ARBA" id="ARBA00022737"/>
    </source>
</evidence>
<dbReference type="NCBIfam" id="TIGR03308">
    <property type="entry name" value="phn_thr-fam"/>
    <property type="match status" value="1"/>
</dbReference>
<sequence>MSDVPTPSVSDGSLSCESPSDSPSGSSRDSSSALDQPTSPRLSERPNVATDARLHHSELGRFTEVGSRCVFNHVSLGDYSYIERDGDVMFATIGKFTSIAASVRINPSNHPWWRPTLHHFSYRPGKFGFSDEALDAEVFAWREADRVAIGHDVWIGHGAIVLPGVTIGHGAIVGAGSVVTRDVPAYHIVVGNPARVLRPRFDDPAIAERLERLAWWDWPDERIKAYLKGFQGNVEDFLAEAERGTSR</sequence>
<evidence type="ECO:0000256" key="5">
    <source>
        <dbReference type="SAM" id="MobiDB-lite"/>
    </source>
</evidence>
<dbReference type="PANTHER" id="PTHR43300:SF11">
    <property type="entry name" value="ACETYLTRANSFERASE RV3034C-RELATED"/>
    <property type="match status" value="1"/>
</dbReference>
<reference evidence="6" key="1">
    <citation type="submission" date="2022-06" db="EMBL/GenBank/DDBJ databases">
        <title>A novel DMS-producing enzyme.</title>
        <authorList>
            <person name="Zhang Y."/>
        </authorList>
    </citation>
    <scope>NUCLEOTIDE SEQUENCE</scope>
    <source>
        <strain evidence="6">RT37</strain>
    </source>
</reference>
<dbReference type="InterPro" id="IPR001451">
    <property type="entry name" value="Hexapep"/>
</dbReference>
<dbReference type="InterPro" id="IPR050179">
    <property type="entry name" value="Trans_hexapeptide_repeat"/>
</dbReference>
<name>A0AAU7KGM9_9GAMM</name>
<dbReference type="AlphaFoldDB" id="A0AAU7KGM9"/>
<dbReference type="Gene3D" id="2.160.10.10">
    <property type="entry name" value="Hexapeptide repeat proteins"/>
    <property type="match status" value="1"/>
</dbReference>
<feature type="compositionally biased region" description="Low complexity" evidence="5">
    <location>
        <begin position="10"/>
        <end position="35"/>
    </location>
</feature>
<keyword evidence="4" id="KW-0012">Acyltransferase</keyword>
<proteinExistence type="inferred from homology"/>